<evidence type="ECO:0000256" key="2">
    <source>
        <dbReference type="SAM" id="MobiDB-lite"/>
    </source>
</evidence>
<dbReference type="EMBL" id="JAVRQU010000003">
    <property type="protein sequence ID" value="KAK5705471.1"/>
    <property type="molecule type" value="Genomic_DNA"/>
</dbReference>
<keyword evidence="1" id="KW-0175">Coiled coil</keyword>
<dbReference type="Proteomes" id="UP001310594">
    <property type="component" value="Unassembled WGS sequence"/>
</dbReference>
<comment type="caution">
    <text evidence="3">The sequence shown here is derived from an EMBL/GenBank/DDBJ whole genome shotgun (WGS) entry which is preliminary data.</text>
</comment>
<dbReference type="AlphaFoldDB" id="A0AAN8A4N1"/>
<accession>A0AAN8A4N1</accession>
<feature type="compositionally biased region" description="Low complexity" evidence="2">
    <location>
        <begin position="213"/>
        <end position="225"/>
    </location>
</feature>
<feature type="compositionally biased region" description="Basic and acidic residues" evidence="2">
    <location>
        <begin position="33"/>
        <end position="43"/>
    </location>
</feature>
<gene>
    <name evidence="3" type="ORF">LTR97_002589</name>
</gene>
<proteinExistence type="predicted"/>
<sequence>MGGRKFDNTELDALTPQHKDKLLYRRAWKARKRQSEKQLRDAGDVDALARAAHQKERNRRWQSKARTAPLPMPGDDNVQSKNRKQNNRAAATPTTEHEGREQISVTPSHITATSDEDDTDQRPSPRPELLSAGEHTTSARVIAVGERPGQKFDDAKLATLTARHRQQILKDRRRDVRRYEDQKELREMGDAGALARAARRDSQRNAKRRASKESTAPTPTPSKKVSPSKKRKGGGEVTSTPTTAPIASDQTSTTPSRRRLRKRASLSPVTLSRLRDPSQPASDYSAQVQESELLPTPAATTQPGSLEPRTEVPPIMPAPASIQTTHDVAQQVKVELASPGQSVIDLCDSEHDAKPAVKSEAFSDAAHAGGLGVVLSRPTQAIIQTGRMSRSPAAPSSPAVKPQGVDRAISRKCEEMKLRLRLAGKEREAAEKAREEAALQLEYYQMQAE</sequence>
<feature type="compositionally biased region" description="Polar residues" evidence="2">
    <location>
        <begin position="103"/>
        <end position="113"/>
    </location>
</feature>
<evidence type="ECO:0000313" key="4">
    <source>
        <dbReference type="Proteomes" id="UP001310594"/>
    </source>
</evidence>
<name>A0AAN8A4N1_9PEZI</name>
<feature type="compositionally biased region" description="Polar residues" evidence="2">
    <location>
        <begin position="279"/>
        <end position="290"/>
    </location>
</feature>
<organism evidence="3 4">
    <name type="scientific">Elasticomyces elasticus</name>
    <dbReference type="NCBI Taxonomy" id="574655"/>
    <lineage>
        <taxon>Eukaryota</taxon>
        <taxon>Fungi</taxon>
        <taxon>Dikarya</taxon>
        <taxon>Ascomycota</taxon>
        <taxon>Pezizomycotina</taxon>
        <taxon>Dothideomycetes</taxon>
        <taxon>Dothideomycetidae</taxon>
        <taxon>Mycosphaerellales</taxon>
        <taxon>Teratosphaeriaceae</taxon>
        <taxon>Elasticomyces</taxon>
    </lineage>
</organism>
<reference evidence="3" key="1">
    <citation type="submission" date="2023-08" db="EMBL/GenBank/DDBJ databases">
        <title>Black Yeasts Isolated from many extreme environments.</title>
        <authorList>
            <person name="Coleine C."/>
            <person name="Stajich J.E."/>
            <person name="Selbmann L."/>
        </authorList>
    </citation>
    <scope>NUCLEOTIDE SEQUENCE</scope>
    <source>
        <strain evidence="3">CCFEE 5810</strain>
    </source>
</reference>
<feature type="compositionally biased region" description="Polar residues" evidence="2">
    <location>
        <begin position="237"/>
        <end position="250"/>
    </location>
</feature>
<feature type="region of interest" description="Disordered" evidence="2">
    <location>
        <begin position="31"/>
        <end position="319"/>
    </location>
</feature>
<feature type="region of interest" description="Disordered" evidence="2">
    <location>
        <begin position="386"/>
        <end position="407"/>
    </location>
</feature>
<feature type="coiled-coil region" evidence="1">
    <location>
        <begin position="413"/>
        <end position="447"/>
    </location>
</feature>
<protein>
    <submittedName>
        <fullName evidence="3">Uncharacterized protein</fullName>
    </submittedName>
</protein>
<evidence type="ECO:0000256" key="1">
    <source>
        <dbReference type="SAM" id="Coils"/>
    </source>
</evidence>
<evidence type="ECO:0000313" key="3">
    <source>
        <dbReference type="EMBL" id="KAK5705471.1"/>
    </source>
</evidence>
<feature type="compositionally biased region" description="Basic and acidic residues" evidence="2">
    <location>
        <begin position="168"/>
        <end position="189"/>
    </location>
</feature>